<name>A0A061SV15_9RHOB</name>
<dbReference type="EMBL" id="JEMU01000006">
    <property type="protein sequence ID" value="KAJ03399.1"/>
    <property type="molecule type" value="Genomic_DNA"/>
</dbReference>
<gene>
    <name evidence="9" type="ORF">PM02_08595</name>
</gene>
<dbReference type="PIRSF" id="PIRSF000027">
    <property type="entry name" value="Cytc_c_prime"/>
    <property type="match status" value="1"/>
</dbReference>
<organism evidence="9 10">
    <name type="scientific">Sulfitobacter mediterraneus</name>
    <dbReference type="NCBI Taxonomy" id="83219"/>
    <lineage>
        <taxon>Bacteria</taxon>
        <taxon>Pseudomonadati</taxon>
        <taxon>Pseudomonadota</taxon>
        <taxon>Alphaproteobacteria</taxon>
        <taxon>Rhodobacterales</taxon>
        <taxon>Roseobacteraceae</taxon>
        <taxon>Sulfitobacter</taxon>
    </lineage>
</organism>
<dbReference type="GO" id="GO:0009055">
    <property type="term" value="F:electron transfer activity"/>
    <property type="evidence" value="ECO:0007669"/>
    <property type="project" value="InterPro"/>
</dbReference>
<dbReference type="SUPFAM" id="SSF47175">
    <property type="entry name" value="Cytochromes"/>
    <property type="match status" value="1"/>
</dbReference>
<protein>
    <submittedName>
        <fullName evidence="9">Cytochrome C554</fullName>
    </submittedName>
</protein>
<comment type="PTM">
    <text evidence="7">Binds 1 heme group per subunit.</text>
</comment>
<keyword evidence="8" id="KW-0732">Signal</keyword>
<evidence type="ECO:0000313" key="10">
    <source>
        <dbReference type="Proteomes" id="UP000027337"/>
    </source>
</evidence>
<proteinExistence type="predicted"/>
<keyword evidence="10" id="KW-1185">Reference proteome</keyword>
<dbReference type="Gene3D" id="1.20.120.10">
    <property type="entry name" value="Cytochrome c/b562"/>
    <property type="match status" value="1"/>
</dbReference>
<comment type="caution">
    <text evidence="9">The sequence shown here is derived from an EMBL/GenBank/DDBJ whole genome shotgun (WGS) entry which is preliminary data.</text>
</comment>
<dbReference type="STRING" id="83219.PM02_08595"/>
<evidence type="ECO:0000313" key="9">
    <source>
        <dbReference type="EMBL" id="KAJ03399.1"/>
    </source>
</evidence>
<dbReference type="PRINTS" id="PR00608">
    <property type="entry name" value="CYTCHROMECII"/>
</dbReference>
<evidence type="ECO:0000256" key="8">
    <source>
        <dbReference type="SAM" id="SignalP"/>
    </source>
</evidence>
<dbReference type="RefSeq" id="WP_037907292.1">
    <property type="nucleotide sequence ID" value="NZ_JEMU01000006.1"/>
</dbReference>
<dbReference type="Pfam" id="PF01322">
    <property type="entry name" value="Cytochrom_C_2"/>
    <property type="match status" value="1"/>
</dbReference>
<dbReference type="GO" id="GO:0005506">
    <property type="term" value="F:iron ion binding"/>
    <property type="evidence" value="ECO:0007669"/>
    <property type="project" value="InterPro"/>
</dbReference>
<reference evidence="9 10" key="1">
    <citation type="journal article" date="2014" name="Genome Announc.">
        <title>Draft Genome Sequences of Two Isolates of the Roseobacter Group, Sulfitobacter sp. Strains 3SOLIMAR09 and 1FIGIMAR09, from Harbors of Mallorca Island (Mediterranean Sea).</title>
        <authorList>
            <person name="Mas-Llado M."/>
            <person name="Pina-Villalonga J.M."/>
            <person name="Brunet-Galmes I."/>
            <person name="Nogales B."/>
            <person name="Bosch R."/>
        </authorList>
    </citation>
    <scope>NUCLEOTIDE SEQUENCE [LARGE SCALE GENOMIC DNA]</scope>
    <source>
        <strain evidence="9 10">1FIGIMAR09</strain>
    </source>
</reference>
<dbReference type="AlphaFoldDB" id="A0A061SV15"/>
<keyword evidence="3 6" id="KW-0479">Metal-binding</keyword>
<evidence type="ECO:0000256" key="4">
    <source>
        <dbReference type="ARBA" id="ARBA00022982"/>
    </source>
</evidence>
<dbReference type="GO" id="GO:0020037">
    <property type="term" value="F:heme binding"/>
    <property type="evidence" value="ECO:0007669"/>
    <property type="project" value="InterPro"/>
</dbReference>
<feature type="binding site" description="covalent" evidence="7">
    <location>
        <position position="146"/>
    </location>
    <ligand>
        <name>heme c</name>
        <dbReference type="ChEBI" id="CHEBI:61717"/>
    </ligand>
</feature>
<dbReference type="InterPro" id="IPR012127">
    <property type="entry name" value="Cyt_c_prime"/>
</dbReference>
<evidence type="ECO:0000256" key="2">
    <source>
        <dbReference type="ARBA" id="ARBA00022617"/>
    </source>
</evidence>
<feature type="binding site" description="covalent" evidence="7">
    <location>
        <position position="149"/>
    </location>
    <ligand>
        <name>heme c</name>
        <dbReference type="ChEBI" id="CHEBI:61717"/>
    </ligand>
</feature>
<dbReference type="GO" id="GO:0022900">
    <property type="term" value="P:electron transport chain"/>
    <property type="evidence" value="ECO:0007669"/>
    <property type="project" value="InterPro"/>
</dbReference>
<keyword evidence="4" id="KW-0249">Electron transport</keyword>
<sequence length="158" mass="15926">MKSLKKQTLVLGLSAALIATAGYAASHAAKSSNKAVAARHAQMQMIGYHTGVLGAIAKGEAEFDAATVKAAAGNLHALAKMDGSTLWLEGTAQGEVDGSRAKAEIWTDAAGFAAKFADLEKASMDMMNAGDAAAVGAGMGGIGGACKACHETYRGPKN</sequence>
<evidence type="ECO:0000256" key="7">
    <source>
        <dbReference type="PIRSR" id="PIRSR000027-2"/>
    </source>
</evidence>
<dbReference type="InterPro" id="IPR002321">
    <property type="entry name" value="Cyt_c_II"/>
</dbReference>
<feature type="binding site" description="axial binding residue" evidence="6">
    <location>
        <position position="150"/>
    </location>
    <ligand>
        <name>heme c</name>
        <dbReference type="ChEBI" id="CHEBI:61717"/>
    </ligand>
    <ligandPart>
        <name>Fe</name>
        <dbReference type="ChEBI" id="CHEBI:18248"/>
    </ligandPart>
</feature>
<keyword evidence="5 6" id="KW-0408">Iron</keyword>
<dbReference type="Proteomes" id="UP000027337">
    <property type="component" value="Unassembled WGS sequence"/>
</dbReference>
<dbReference type="InterPro" id="IPR010980">
    <property type="entry name" value="Cyt_c/b562"/>
</dbReference>
<dbReference type="GO" id="GO:0042597">
    <property type="term" value="C:periplasmic space"/>
    <property type="evidence" value="ECO:0007669"/>
    <property type="project" value="InterPro"/>
</dbReference>
<feature type="chain" id="PRO_5001610556" evidence="8">
    <location>
        <begin position="25"/>
        <end position="158"/>
    </location>
</feature>
<keyword evidence="1" id="KW-0813">Transport</keyword>
<keyword evidence="2 7" id="KW-0349">Heme</keyword>
<accession>A0A061SV15</accession>
<evidence type="ECO:0000256" key="6">
    <source>
        <dbReference type="PIRSR" id="PIRSR000027-1"/>
    </source>
</evidence>
<feature type="signal peptide" evidence="8">
    <location>
        <begin position="1"/>
        <end position="24"/>
    </location>
</feature>
<evidence type="ECO:0000256" key="1">
    <source>
        <dbReference type="ARBA" id="ARBA00022448"/>
    </source>
</evidence>
<dbReference type="InterPro" id="IPR015984">
    <property type="entry name" value="Cyt_c_prime_subgr"/>
</dbReference>
<dbReference type="eggNOG" id="COG3909">
    <property type="taxonomic scope" value="Bacteria"/>
</dbReference>
<evidence type="ECO:0000256" key="5">
    <source>
        <dbReference type="ARBA" id="ARBA00023004"/>
    </source>
</evidence>
<dbReference type="PROSITE" id="PS51009">
    <property type="entry name" value="CYTCII"/>
    <property type="match status" value="1"/>
</dbReference>
<evidence type="ECO:0000256" key="3">
    <source>
        <dbReference type="ARBA" id="ARBA00022723"/>
    </source>
</evidence>